<organism evidence="1 2">
    <name type="scientific">Marinospirillum alkaliphilum DSM 21637</name>
    <dbReference type="NCBI Taxonomy" id="1122209"/>
    <lineage>
        <taxon>Bacteria</taxon>
        <taxon>Pseudomonadati</taxon>
        <taxon>Pseudomonadota</taxon>
        <taxon>Gammaproteobacteria</taxon>
        <taxon>Oceanospirillales</taxon>
        <taxon>Oceanospirillaceae</taxon>
        <taxon>Marinospirillum</taxon>
    </lineage>
</organism>
<dbReference type="STRING" id="1122209.SAMN02745752_01988"/>
<accession>A0A1K1XR17</accession>
<evidence type="ECO:0008006" key="3">
    <source>
        <dbReference type="Google" id="ProtNLM"/>
    </source>
</evidence>
<sequence>MISSLAVVVFSHQQHWFGLESSFVRARGLCSLHRRNLPLVPFSALLPEVESDKKPLEPKEWLQLSAAKIGTGAGGDWLLGLAGEVDLLELPASCISILPPLLHERRLFSPIQALALYQGRLITLLNCHELAAMASKIDLDQ</sequence>
<dbReference type="Proteomes" id="UP000182350">
    <property type="component" value="Unassembled WGS sequence"/>
</dbReference>
<dbReference type="RefSeq" id="WP_072326277.1">
    <property type="nucleotide sequence ID" value="NZ_FPJW01000006.1"/>
</dbReference>
<protein>
    <recommendedName>
        <fullName evidence="3">CheW-like domain-containing protein</fullName>
    </recommendedName>
</protein>
<dbReference type="AlphaFoldDB" id="A0A1K1XR17"/>
<gene>
    <name evidence="1" type="ORF">SAMN02745752_01988</name>
</gene>
<dbReference type="EMBL" id="FPJW01000006">
    <property type="protein sequence ID" value="SFX52169.1"/>
    <property type="molecule type" value="Genomic_DNA"/>
</dbReference>
<proteinExistence type="predicted"/>
<dbReference type="OrthoDB" id="6163682at2"/>
<name>A0A1K1XR17_9GAMM</name>
<evidence type="ECO:0000313" key="1">
    <source>
        <dbReference type="EMBL" id="SFX52169.1"/>
    </source>
</evidence>
<keyword evidence="2" id="KW-1185">Reference proteome</keyword>
<evidence type="ECO:0000313" key="2">
    <source>
        <dbReference type="Proteomes" id="UP000182350"/>
    </source>
</evidence>
<reference evidence="1 2" key="1">
    <citation type="submission" date="2016-11" db="EMBL/GenBank/DDBJ databases">
        <authorList>
            <person name="Jaros S."/>
            <person name="Januszkiewicz K."/>
            <person name="Wedrychowicz H."/>
        </authorList>
    </citation>
    <scope>NUCLEOTIDE SEQUENCE [LARGE SCALE GENOMIC DNA]</scope>
    <source>
        <strain evidence="1 2">DSM 21637</strain>
    </source>
</reference>